<sequence>MKGRGGTTDNEREGKETEGSLVATRDGGASNGGGTKGGEGLGWMMGNIEIN</sequence>
<feature type="compositionally biased region" description="Gly residues" evidence="1">
    <location>
        <begin position="29"/>
        <end position="43"/>
    </location>
</feature>
<proteinExistence type="predicted"/>
<evidence type="ECO:0000313" key="2">
    <source>
        <dbReference type="EMBL" id="KAF5960353.1"/>
    </source>
</evidence>
<keyword evidence="3" id="KW-1185">Reference proteome</keyword>
<accession>A0A7J7I5R1</accession>
<reference evidence="2 3" key="2">
    <citation type="submission" date="2020-07" db="EMBL/GenBank/DDBJ databases">
        <title>Genome assembly of wild tea tree DASZ reveals pedigree and selection history of tea varieties.</title>
        <authorList>
            <person name="Zhang W."/>
        </authorList>
    </citation>
    <scope>NUCLEOTIDE SEQUENCE [LARGE SCALE GENOMIC DNA]</scope>
    <source>
        <strain evidence="3">cv. G240</strain>
        <tissue evidence="2">Leaf</tissue>
    </source>
</reference>
<dbReference type="AlphaFoldDB" id="A0A7J7I5R1"/>
<feature type="compositionally biased region" description="Basic and acidic residues" evidence="1">
    <location>
        <begin position="9"/>
        <end position="18"/>
    </location>
</feature>
<gene>
    <name evidence="2" type="ORF">HYC85_001562</name>
</gene>
<feature type="region of interest" description="Disordered" evidence="1">
    <location>
        <begin position="1"/>
        <end position="51"/>
    </location>
</feature>
<reference evidence="3" key="1">
    <citation type="journal article" date="2020" name="Nat. Commun.">
        <title>Genome assembly of wild tea tree DASZ reveals pedigree and selection history of tea varieties.</title>
        <authorList>
            <person name="Zhang W."/>
            <person name="Zhang Y."/>
            <person name="Qiu H."/>
            <person name="Guo Y."/>
            <person name="Wan H."/>
            <person name="Zhang X."/>
            <person name="Scossa F."/>
            <person name="Alseekh S."/>
            <person name="Zhang Q."/>
            <person name="Wang P."/>
            <person name="Xu L."/>
            <person name="Schmidt M.H."/>
            <person name="Jia X."/>
            <person name="Li D."/>
            <person name="Zhu A."/>
            <person name="Guo F."/>
            <person name="Chen W."/>
            <person name="Ni D."/>
            <person name="Usadel B."/>
            <person name="Fernie A.R."/>
            <person name="Wen W."/>
        </authorList>
    </citation>
    <scope>NUCLEOTIDE SEQUENCE [LARGE SCALE GENOMIC DNA]</scope>
    <source>
        <strain evidence="3">cv. G240</strain>
    </source>
</reference>
<comment type="caution">
    <text evidence="2">The sequence shown here is derived from an EMBL/GenBank/DDBJ whole genome shotgun (WGS) entry which is preliminary data.</text>
</comment>
<protein>
    <submittedName>
        <fullName evidence="2">Uncharacterized protein</fullName>
    </submittedName>
</protein>
<dbReference type="Proteomes" id="UP000593564">
    <property type="component" value="Unassembled WGS sequence"/>
</dbReference>
<evidence type="ECO:0000256" key="1">
    <source>
        <dbReference type="SAM" id="MobiDB-lite"/>
    </source>
</evidence>
<name>A0A7J7I5R1_CAMSI</name>
<dbReference type="EMBL" id="JACBKZ010000001">
    <property type="protein sequence ID" value="KAF5960353.1"/>
    <property type="molecule type" value="Genomic_DNA"/>
</dbReference>
<evidence type="ECO:0000313" key="3">
    <source>
        <dbReference type="Proteomes" id="UP000593564"/>
    </source>
</evidence>
<organism evidence="2 3">
    <name type="scientific">Camellia sinensis</name>
    <name type="common">Tea plant</name>
    <name type="synonym">Thea sinensis</name>
    <dbReference type="NCBI Taxonomy" id="4442"/>
    <lineage>
        <taxon>Eukaryota</taxon>
        <taxon>Viridiplantae</taxon>
        <taxon>Streptophyta</taxon>
        <taxon>Embryophyta</taxon>
        <taxon>Tracheophyta</taxon>
        <taxon>Spermatophyta</taxon>
        <taxon>Magnoliopsida</taxon>
        <taxon>eudicotyledons</taxon>
        <taxon>Gunneridae</taxon>
        <taxon>Pentapetalae</taxon>
        <taxon>asterids</taxon>
        <taxon>Ericales</taxon>
        <taxon>Theaceae</taxon>
        <taxon>Camellia</taxon>
    </lineage>
</organism>